<organism evidence="1 2">
    <name type="scientific">Desulfitobacterium dichloroeliminans (strain LMG P-21439 / DCA1)</name>
    <dbReference type="NCBI Taxonomy" id="871963"/>
    <lineage>
        <taxon>Bacteria</taxon>
        <taxon>Bacillati</taxon>
        <taxon>Bacillota</taxon>
        <taxon>Clostridia</taxon>
        <taxon>Eubacteriales</taxon>
        <taxon>Desulfitobacteriaceae</taxon>
        <taxon>Desulfitobacterium</taxon>
    </lineage>
</organism>
<dbReference type="RefSeq" id="WP_015262386.1">
    <property type="nucleotide sequence ID" value="NC_019903.1"/>
</dbReference>
<protein>
    <recommendedName>
        <fullName evidence="3">DUF4878 domain-containing protein</fullName>
    </recommendedName>
</protein>
<dbReference type="Proteomes" id="UP000010797">
    <property type="component" value="Chromosome"/>
</dbReference>
<sequence>MYKKSVKITGWVLLMLFLALLMVGCGAATLTTAKSELTPNQAAELIYHDLTFHGVGVEKVNVTSCVFKDRNTTVVDATYTTEDGKNISQKVTLVRENGQWLIPDHDH</sequence>
<evidence type="ECO:0008006" key="3">
    <source>
        <dbReference type="Google" id="ProtNLM"/>
    </source>
</evidence>
<gene>
    <name evidence="1" type="ordered locus">Desdi_1952</name>
</gene>
<dbReference type="KEGG" id="ddl:Desdi_1952"/>
<evidence type="ECO:0000313" key="2">
    <source>
        <dbReference type="Proteomes" id="UP000010797"/>
    </source>
</evidence>
<name>L0F8N3_DESDL</name>
<accession>L0F8N3</accession>
<dbReference type="EMBL" id="CP003344">
    <property type="protein sequence ID" value="AGA69400.1"/>
    <property type="molecule type" value="Genomic_DNA"/>
</dbReference>
<evidence type="ECO:0000313" key="1">
    <source>
        <dbReference type="EMBL" id="AGA69400.1"/>
    </source>
</evidence>
<proteinExistence type="predicted"/>
<dbReference type="HOGENOM" id="CLU_2205804_0_0_9"/>
<dbReference type="PROSITE" id="PS51257">
    <property type="entry name" value="PROKAR_LIPOPROTEIN"/>
    <property type="match status" value="1"/>
</dbReference>
<reference evidence="2" key="1">
    <citation type="submission" date="2012-02" db="EMBL/GenBank/DDBJ databases">
        <title>Complete sequence of Desulfitobacterium dichloroeliminans LMG P-21439.</title>
        <authorList>
            <person name="Lucas S."/>
            <person name="Han J."/>
            <person name="Lapidus A."/>
            <person name="Cheng J.-F."/>
            <person name="Goodwin L."/>
            <person name="Pitluck S."/>
            <person name="Peters L."/>
            <person name="Ovchinnikova G."/>
            <person name="Teshima H."/>
            <person name="Detter J.C."/>
            <person name="Han C."/>
            <person name="Tapia R."/>
            <person name="Land M."/>
            <person name="Hauser L."/>
            <person name="Kyrpides N."/>
            <person name="Ivanova N."/>
            <person name="Pagani I."/>
            <person name="Kruse T."/>
            <person name="de Vos W.M."/>
            <person name="Boon N."/>
            <person name="Smidt H."/>
            <person name="Woyke T."/>
        </authorList>
    </citation>
    <scope>NUCLEOTIDE SEQUENCE [LARGE SCALE GENOMIC DNA]</scope>
    <source>
        <strain evidence="2">LMG P-21439 / DCA1</strain>
    </source>
</reference>
<dbReference type="AlphaFoldDB" id="L0F8N3"/>
<keyword evidence="2" id="KW-1185">Reference proteome</keyword>